<dbReference type="AlphaFoldDB" id="A0A023B0N4"/>
<sequence>MGTGFPGLNEDGYRTFKTVLARIVGKGSASVAVDAVTTDSFALDTDPAKGGPDFPRYLKFEFLVAFVVHILRPTLVQGNKIYGRKFKDVKRPSVSASSADSQMPYLRHHSTVSGGAMLSYENEGALGGALPIIFHDFTACSLCNARAVYLKDSKPLVHQSSDVEAASLDNVTKQKPTTLSVLDCVVESQPTSGNDS</sequence>
<dbReference type="Proteomes" id="UP000019763">
    <property type="component" value="Unassembled WGS sequence"/>
</dbReference>
<evidence type="ECO:0000313" key="2">
    <source>
        <dbReference type="Proteomes" id="UP000019763"/>
    </source>
</evidence>
<gene>
    <name evidence="1" type="ORF">GNI_139130</name>
</gene>
<organism evidence="1 2">
    <name type="scientific">Gregarina niphandrodes</name>
    <name type="common">Septate eugregarine</name>
    <dbReference type="NCBI Taxonomy" id="110365"/>
    <lineage>
        <taxon>Eukaryota</taxon>
        <taxon>Sar</taxon>
        <taxon>Alveolata</taxon>
        <taxon>Apicomplexa</taxon>
        <taxon>Conoidasida</taxon>
        <taxon>Gregarinasina</taxon>
        <taxon>Eugregarinorida</taxon>
        <taxon>Gregarinidae</taxon>
        <taxon>Gregarina</taxon>
    </lineage>
</organism>
<dbReference type="VEuPathDB" id="CryptoDB:GNI_139130"/>
<keyword evidence="2" id="KW-1185">Reference proteome</keyword>
<dbReference type="GeneID" id="22914943"/>
<comment type="caution">
    <text evidence="1">The sequence shown here is derived from an EMBL/GenBank/DDBJ whole genome shotgun (WGS) entry which is preliminary data.</text>
</comment>
<dbReference type="EMBL" id="AFNH02001028">
    <property type="protein sequence ID" value="EZG45345.1"/>
    <property type="molecule type" value="Genomic_DNA"/>
</dbReference>
<proteinExistence type="predicted"/>
<name>A0A023B0N4_GRENI</name>
<dbReference type="RefSeq" id="XP_011132518.1">
    <property type="nucleotide sequence ID" value="XM_011134216.1"/>
</dbReference>
<protein>
    <submittedName>
        <fullName evidence="1">Uncharacterized protein</fullName>
    </submittedName>
</protein>
<accession>A0A023B0N4</accession>
<evidence type="ECO:0000313" key="1">
    <source>
        <dbReference type="EMBL" id="EZG45345.1"/>
    </source>
</evidence>
<reference evidence="1" key="1">
    <citation type="submission" date="2013-12" db="EMBL/GenBank/DDBJ databases">
        <authorList>
            <person name="Omoto C.K."/>
            <person name="Sibley D."/>
            <person name="Venepally P."/>
            <person name="Hadjithomas M."/>
            <person name="Karamycheva S."/>
            <person name="Brunk B."/>
            <person name="Roos D."/>
            <person name="Caler E."/>
            <person name="Lorenzi H."/>
        </authorList>
    </citation>
    <scope>NUCLEOTIDE SEQUENCE</scope>
</reference>